<reference evidence="3 4" key="1">
    <citation type="journal article" date="2012" name="Science">
        <title>The Paleozoic origin of enzymatic lignin decomposition reconstructed from 31 fungal genomes.</title>
        <authorList>
            <person name="Floudas D."/>
            <person name="Binder M."/>
            <person name="Riley R."/>
            <person name="Barry K."/>
            <person name="Blanchette R.A."/>
            <person name="Henrissat B."/>
            <person name="Martinez A.T."/>
            <person name="Otillar R."/>
            <person name="Spatafora J.W."/>
            <person name="Yadav J.S."/>
            <person name="Aerts A."/>
            <person name="Benoit I."/>
            <person name="Boyd A."/>
            <person name="Carlson A."/>
            <person name="Copeland A."/>
            <person name="Coutinho P.M."/>
            <person name="de Vries R.P."/>
            <person name="Ferreira P."/>
            <person name="Findley K."/>
            <person name="Foster B."/>
            <person name="Gaskell J."/>
            <person name="Glotzer D."/>
            <person name="Gorecki P."/>
            <person name="Heitman J."/>
            <person name="Hesse C."/>
            <person name="Hori C."/>
            <person name="Igarashi K."/>
            <person name="Jurgens J.A."/>
            <person name="Kallen N."/>
            <person name="Kersten P."/>
            <person name="Kohler A."/>
            <person name="Kuees U."/>
            <person name="Kumar T.K.A."/>
            <person name="Kuo A."/>
            <person name="LaButti K."/>
            <person name="Larrondo L.F."/>
            <person name="Lindquist E."/>
            <person name="Ling A."/>
            <person name="Lombard V."/>
            <person name="Lucas S."/>
            <person name="Lundell T."/>
            <person name="Martin R."/>
            <person name="McLaughlin D.J."/>
            <person name="Morgenstern I."/>
            <person name="Morin E."/>
            <person name="Murat C."/>
            <person name="Nagy L.G."/>
            <person name="Nolan M."/>
            <person name="Ohm R.A."/>
            <person name="Patyshakuliyeva A."/>
            <person name="Rokas A."/>
            <person name="Ruiz-Duenas F.J."/>
            <person name="Sabat G."/>
            <person name="Salamov A."/>
            <person name="Samejima M."/>
            <person name="Schmutz J."/>
            <person name="Slot J.C."/>
            <person name="St John F."/>
            <person name="Stenlid J."/>
            <person name="Sun H."/>
            <person name="Sun S."/>
            <person name="Syed K."/>
            <person name="Tsang A."/>
            <person name="Wiebenga A."/>
            <person name="Young D."/>
            <person name="Pisabarro A."/>
            <person name="Eastwood D.C."/>
            <person name="Martin F."/>
            <person name="Cullen D."/>
            <person name="Grigoriev I.V."/>
            <person name="Hibbett D.S."/>
        </authorList>
    </citation>
    <scope>NUCLEOTIDE SEQUENCE</scope>
    <source>
        <strain evidence="4">FP-58527</strain>
    </source>
</reference>
<sequence length="236" mass="24827">MAPISTTFLAPQASSVALASAAPEDPASLQSEISNYPLISITIIIWAVVCVVAICSWLGRGGRVGAGTHWLPEEEKGSLRKHTSWPKRRSSGKHYGLGLPIVAEKVPTIAITPAQAAPPLRMPKSARTRTSSAPRLVQFSPCTPTILTAPLAKPVFPTFGNASLGGTPFWAPAWALQAAEARANLKAAAAPASPTLSPATPSSTWSPLTPDIDFPEVPAEIVSRIRREPIPTFMGA</sequence>
<dbReference type="InParanoid" id="S8F8N3"/>
<name>S8F8N3_FOMSC</name>
<proteinExistence type="predicted"/>
<protein>
    <submittedName>
        <fullName evidence="3">Uncharacterized protein</fullName>
    </submittedName>
</protein>
<keyword evidence="2" id="KW-1133">Transmembrane helix</keyword>
<accession>S8F8N3</accession>
<feature type="transmembrane region" description="Helical" evidence="2">
    <location>
        <begin position="37"/>
        <end position="59"/>
    </location>
</feature>
<feature type="region of interest" description="Disordered" evidence="1">
    <location>
        <begin position="191"/>
        <end position="210"/>
    </location>
</feature>
<keyword evidence="2" id="KW-0812">Transmembrane</keyword>
<dbReference type="EMBL" id="KE504170">
    <property type="protein sequence ID" value="EPS98020.1"/>
    <property type="molecule type" value="Genomic_DNA"/>
</dbReference>
<gene>
    <name evidence="3" type="ORF">FOMPIDRAFT_115173</name>
</gene>
<dbReference type="AlphaFoldDB" id="S8F8N3"/>
<dbReference type="HOGENOM" id="CLU_1175453_0_0_1"/>
<evidence type="ECO:0000313" key="3">
    <source>
        <dbReference type="EMBL" id="EPS98020.1"/>
    </source>
</evidence>
<evidence type="ECO:0000256" key="1">
    <source>
        <dbReference type="SAM" id="MobiDB-lite"/>
    </source>
</evidence>
<dbReference type="Proteomes" id="UP000015241">
    <property type="component" value="Unassembled WGS sequence"/>
</dbReference>
<evidence type="ECO:0000256" key="2">
    <source>
        <dbReference type="SAM" id="Phobius"/>
    </source>
</evidence>
<dbReference type="OrthoDB" id="2803404at2759"/>
<evidence type="ECO:0000313" key="4">
    <source>
        <dbReference type="Proteomes" id="UP000015241"/>
    </source>
</evidence>
<keyword evidence="4" id="KW-1185">Reference proteome</keyword>
<keyword evidence="2" id="KW-0472">Membrane</keyword>
<organism evidence="3 4">
    <name type="scientific">Fomitopsis schrenkii</name>
    <name type="common">Brown rot fungus</name>
    <dbReference type="NCBI Taxonomy" id="2126942"/>
    <lineage>
        <taxon>Eukaryota</taxon>
        <taxon>Fungi</taxon>
        <taxon>Dikarya</taxon>
        <taxon>Basidiomycota</taxon>
        <taxon>Agaricomycotina</taxon>
        <taxon>Agaricomycetes</taxon>
        <taxon>Polyporales</taxon>
        <taxon>Fomitopsis</taxon>
    </lineage>
</organism>